<evidence type="ECO:0000259" key="2">
    <source>
        <dbReference type="Pfam" id="PF17648"/>
    </source>
</evidence>
<feature type="transmembrane region" description="Helical" evidence="1">
    <location>
        <begin position="6"/>
        <end position="24"/>
    </location>
</feature>
<protein>
    <recommendedName>
        <fullName evidence="2">Luciferase domain-containing protein</fullName>
    </recommendedName>
</protein>
<reference evidence="3" key="1">
    <citation type="journal article" date="2020" name="Stud. Mycol.">
        <title>101 Dothideomycetes genomes: a test case for predicting lifestyles and emergence of pathogens.</title>
        <authorList>
            <person name="Haridas S."/>
            <person name="Albert R."/>
            <person name="Binder M."/>
            <person name="Bloem J."/>
            <person name="Labutti K."/>
            <person name="Salamov A."/>
            <person name="Andreopoulos B."/>
            <person name="Baker S."/>
            <person name="Barry K."/>
            <person name="Bills G."/>
            <person name="Bluhm B."/>
            <person name="Cannon C."/>
            <person name="Castanera R."/>
            <person name="Culley D."/>
            <person name="Daum C."/>
            <person name="Ezra D."/>
            <person name="Gonzalez J."/>
            <person name="Henrissat B."/>
            <person name="Kuo A."/>
            <person name="Liang C."/>
            <person name="Lipzen A."/>
            <person name="Lutzoni F."/>
            <person name="Magnuson J."/>
            <person name="Mondo S."/>
            <person name="Nolan M."/>
            <person name="Ohm R."/>
            <person name="Pangilinan J."/>
            <person name="Park H.-J."/>
            <person name="Ramirez L."/>
            <person name="Alfaro M."/>
            <person name="Sun H."/>
            <person name="Tritt A."/>
            <person name="Yoshinaga Y."/>
            <person name="Zwiers L.-H."/>
            <person name="Turgeon B."/>
            <person name="Goodwin S."/>
            <person name="Spatafora J."/>
            <person name="Crous P."/>
            <person name="Grigoriev I."/>
        </authorList>
    </citation>
    <scope>NUCLEOTIDE SEQUENCE</scope>
    <source>
        <strain evidence="3">CBS 122681</strain>
    </source>
</reference>
<name>A0A6A6T7S1_9PLEO</name>
<evidence type="ECO:0000313" key="3">
    <source>
        <dbReference type="EMBL" id="KAF2654908.1"/>
    </source>
</evidence>
<dbReference type="AlphaFoldDB" id="A0A6A6T7S1"/>
<dbReference type="InterPro" id="IPR048273">
    <property type="entry name" value="Luciferase"/>
</dbReference>
<feature type="domain" description="Luciferase" evidence="2">
    <location>
        <begin position="164"/>
        <end position="228"/>
    </location>
</feature>
<evidence type="ECO:0000256" key="1">
    <source>
        <dbReference type="SAM" id="Phobius"/>
    </source>
</evidence>
<dbReference type="InterPro" id="IPR040841">
    <property type="entry name" value="Luciferase_dom"/>
</dbReference>
<dbReference type="Proteomes" id="UP000799324">
    <property type="component" value="Unassembled WGS sequence"/>
</dbReference>
<dbReference type="PANTHER" id="PTHR38695:SF1">
    <property type="entry name" value="AMINO ACID PERMEASE_ SLC12A DOMAIN-CONTAINING PROTEIN"/>
    <property type="match status" value="1"/>
</dbReference>
<sequence length="239" mass="26694">MSGSIPAAQIAFGALTLASGLLWYDYNAWKSAGTGGTPPTPQGYYKIRKFELYIWWNRRESLLDPSPIPKEGPAYLNAGDISQRTGQPPRITRWTLPQRQHPETITPQASHLLHNLIHDFGKNPKFAPYINVKPSKTEGGSADAIYVNEDLDSKNPVAHKIFHEVAHVHPSENSLHVYLSNPDARLVVEKGWGMRFSVEWMAPPGWIMVFAPRDEKEVEVVRQVVKAAVCFATGKDLGD</sequence>
<keyword evidence="1" id="KW-1133">Transmembrane helix</keyword>
<proteinExistence type="predicted"/>
<evidence type="ECO:0000313" key="4">
    <source>
        <dbReference type="Proteomes" id="UP000799324"/>
    </source>
</evidence>
<dbReference type="PANTHER" id="PTHR38695">
    <property type="entry name" value="AMINO ACID PERMEASE_ SLC12A DOMAIN-CONTAINING PROTEIN"/>
    <property type="match status" value="1"/>
</dbReference>
<keyword evidence="1" id="KW-0472">Membrane</keyword>
<keyword evidence="1" id="KW-0812">Transmembrane</keyword>
<dbReference type="EMBL" id="MU004356">
    <property type="protein sequence ID" value="KAF2654908.1"/>
    <property type="molecule type" value="Genomic_DNA"/>
</dbReference>
<keyword evidence="4" id="KW-1185">Reference proteome</keyword>
<gene>
    <name evidence="3" type="ORF">K491DRAFT_704902</name>
</gene>
<dbReference type="OrthoDB" id="5358398at2759"/>
<organism evidence="3 4">
    <name type="scientific">Lophiostoma macrostomum CBS 122681</name>
    <dbReference type="NCBI Taxonomy" id="1314788"/>
    <lineage>
        <taxon>Eukaryota</taxon>
        <taxon>Fungi</taxon>
        <taxon>Dikarya</taxon>
        <taxon>Ascomycota</taxon>
        <taxon>Pezizomycotina</taxon>
        <taxon>Dothideomycetes</taxon>
        <taxon>Pleosporomycetidae</taxon>
        <taxon>Pleosporales</taxon>
        <taxon>Lophiostomataceae</taxon>
        <taxon>Lophiostoma</taxon>
    </lineage>
</organism>
<accession>A0A6A6T7S1</accession>
<dbReference type="Pfam" id="PF17648">
    <property type="entry name" value="Luciferase"/>
    <property type="match status" value="1"/>
</dbReference>